<reference evidence="1 2" key="1">
    <citation type="submission" date="2021-02" db="EMBL/GenBank/DDBJ databases">
        <title>Genome assembly of Pseudopithomyces chartarum.</title>
        <authorList>
            <person name="Jauregui R."/>
            <person name="Singh J."/>
            <person name="Voisey C."/>
        </authorList>
    </citation>
    <scope>NUCLEOTIDE SEQUENCE [LARGE SCALE GENOMIC DNA]</scope>
    <source>
        <strain evidence="1 2">AGR01</strain>
    </source>
</reference>
<dbReference type="Proteomes" id="UP001280581">
    <property type="component" value="Unassembled WGS sequence"/>
</dbReference>
<dbReference type="AlphaFoldDB" id="A0AAN6M050"/>
<accession>A0AAN6M050</accession>
<protein>
    <recommendedName>
        <fullName evidence="3">BTB domain-containing protein</fullName>
    </recommendedName>
</protein>
<organism evidence="1 2">
    <name type="scientific">Pseudopithomyces chartarum</name>
    <dbReference type="NCBI Taxonomy" id="1892770"/>
    <lineage>
        <taxon>Eukaryota</taxon>
        <taxon>Fungi</taxon>
        <taxon>Dikarya</taxon>
        <taxon>Ascomycota</taxon>
        <taxon>Pezizomycotina</taxon>
        <taxon>Dothideomycetes</taxon>
        <taxon>Pleosporomycetidae</taxon>
        <taxon>Pleosporales</taxon>
        <taxon>Massarineae</taxon>
        <taxon>Didymosphaeriaceae</taxon>
        <taxon>Pseudopithomyces</taxon>
    </lineage>
</organism>
<comment type="caution">
    <text evidence="1">The sequence shown here is derived from an EMBL/GenBank/DDBJ whole genome shotgun (WGS) entry which is preliminary data.</text>
</comment>
<sequence>MDDENFMTIAPAGDLILDVSQEEEDPRFSYRVDSKSLQSSSRYFENLLSDRFSEGQKLSAALEALKIAGHPTLADAPIDALPRITILNVGRVSASSIKNLVGDFLRAVHGQDLSTTIPPVANLANLAIVADRFDATEPLSLYARKKKFCALLDAKSPKGKISTGMTEERSRQKLLVGLLFDHAPWVTRYSKHLILRDSSQWQPGVEEDHTKPLWWNLPNGVEDELIQRREYILETINSLQAHFLKLYTSGERQCKLGYDSSIQCDSFQLGEMVRFFASKLGTLRLQGTIYDTTEPTYYTGDVERLLESLRQCSSYQVDRNHMHCGLRSRILPLVDLLQNQLCLETTSLDIGLCLDCWKHHREMYAWSAAKRPVMWAQPRSLTGNRMMSKGHLRTPSSCLSRHIVVRDLFMATERDWTSNGY</sequence>
<evidence type="ECO:0000313" key="2">
    <source>
        <dbReference type="Proteomes" id="UP001280581"/>
    </source>
</evidence>
<evidence type="ECO:0000313" key="1">
    <source>
        <dbReference type="EMBL" id="KAK3209440.1"/>
    </source>
</evidence>
<keyword evidence="2" id="KW-1185">Reference proteome</keyword>
<name>A0AAN6M050_9PLEO</name>
<proteinExistence type="predicted"/>
<dbReference type="EMBL" id="WVTA01000006">
    <property type="protein sequence ID" value="KAK3209440.1"/>
    <property type="molecule type" value="Genomic_DNA"/>
</dbReference>
<gene>
    <name evidence="1" type="ORF">GRF29_69g1794193</name>
</gene>
<evidence type="ECO:0008006" key="3">
    <source>
        <dbReference type="Google" id="ProtNLM"/>
    </source>
</evidence>